<feature type="region of interest" description="Disordered" evidence="2">
    <location>
        <begin position="302"/>
        <end position="331"/>
    </location>
</feature>
<evidence type="ECO:0000313" key="4">
    <source>
        <dbReference type="Proteomes" id="UP001285441"/>
    </source>
</evidence>
<dbReference type="InterPro" id="IPR009003">
    <property type="entry name" value="Peptidase_S1_PA"/>
</dbReference>
<organism evidence="3 4">
    <name type="scientific">Podospora didyma</name>
    <dbReference type="NCBI Taxonomy" id="330526"/>
    <lineage>
        <taxon>Eukaryota</taxon>
        <taxon>Fungi</taxon>
        <taxon>Dikarya</taxon>
        <taxon>Ascomycota</taxon>
        <taxon>Pezizomycotina</taxon>
        <taxon>Sordariomycetes</taxon>
        <taxon>Sordariomycetidae</taxon>
        <taxon>Sordariales</taxon>
        <taxon>Podosporaceae</taxon>
        <taxon>Podospora</taxon>
    </lineage>
</organism>
<name>A0AAE0NQD5_9PEZI</name>
<dbReference type="InterPro" id="IPR050966">
    <property type="entry name" value="Glutamyl_endopeptidase"/>
</dbReference>
<evidence type="ECO:0000313" key="3">
    <source>
        <dbReference type="EMBL" id="KAK3385751.1"/>
    </source>
</evidence>
<comment type="caution">
    <text evidence="3">The sequence shown here is derived from an EMBL/GenBank/DDBJ whole genome shotgun (WGS) entry which is preliminary data.</text>
</comment>
<reference evidence="3" key="1">
    <citation type="journal article" date="2023" name="Mol. Phylogenet. Evol.">
        <title>Genome-scale phylogeny and comparative genomics of the fungal order Sordariales.</title>
        <authorList>
            <person name="Hensen N."/>
            <person name="Bonometti L."/>
            <person name="Westerberg I."/>
            <person name="Brannstrom I.O."/>
            <person name="Guillou S."/>
            <person name="Cros-Aarteil S."/>
            <person name="Calhoun S."/>
            <person name="Haridas S."/>
            <person name="Kuo A."/>
            <person name="Mondo S."/>
            <person name="Pangilinan J."/>
            <person name="Riley R."/>
            <person name="LaButti K."/>
            <person name="Andreopoulos B."/>
            <person name="Lipzen A."/>
            <person name="Chen C."/>
            <person name="Yan M."/>
            <person name="Daum C."/>
            <person name="Ng V."/>
            <person name="Clum A."/>
            <person name="Steindorff A."/>
            <person name="Ohm R.A."/>
            <person name="Martin F."/>
            <person name="Silar P."/>
            <person name="Natvig D.O."/>
            <person name="Lalanne C."/>
            <person name="Gautier V."/>
            <person name="Ament-Velasquez S.L."/>
            <person name="Kruys A."/>
            <person name="Hutchinson M.I."/>
            <person name="Powell A.J."/>
            <person name="Barry K."/>
            <person name="Miller A.N."/>
            <person name="Grigoriev I.V."/>
            <person name="Debuchy R."/>
            <person name="Gladieux P."/>
            <person name="Hiltunen Thoren M."/>
            <person name="Johannesson H."/>
        </authorList>
    </citation>
    <scope>NUCLEOTIDE SEQUENCE</scope>
    <source>
        <strain evidence="3">CBS 232.78</strain>
    </source>
</reference>
<protein>
    <submittedName>
        <fullName evidence="3">Uncharacterized protein</fullName>
    </submittedName>
</protein>
<evidence type="ECO:0000256" key="2">
    <source>
        <dbReference type="SAM" id="MobiDB-lite"/>
    </source>
</evidence>
<reference evidence="3" key="2">
    <citation type="submission" date="2023-06" db="EMBL/GenBank/DDBJ databases">
        <authorList>
            <consortium name="Lawrence Berkeley National Laboratory"/>
            <person name="Haridas S."/>
            <person name="Hensen N."/>
            <person name="Bonometti L."/>
            <person name="Westerberg I."/>
            <person name="Brannstrom I.O."/>
            <person name="Guillou S."/>
            <person name="Cros-Aarteil S."/>
            <person name="Calhoun S."/>
            <person name="Kuo A."/>
            <person name="Mondo S."/>
            <person name="Pangilinan J."/>
            <person name="Riley R."/>
            <person name="LaButti K."/>
            <person name="Andreopoulos B."/>
            <person name="Lipzen A."/>
            <person name="Chen C."/>
            <person name="Yanf M."/>
            <person name="Daum C."/>
            <person name="Ng V."/>
            <person name="Clum A."/>
            <person name="Steindorff A."/>
            <person name="Ohm R."/>
            <person name="Martin F."/>
            <person name="Silar P."/>
            <person name="Natvig D."/>
            <person name="Lalanne C."/>
            <person name="Gautier V."/>
            <person name="Ament-velasquez S.L."/>
            <person name="Kruys A."/>
            <person name="Hutchinson M.I."/>
            <person name="Powell A.J."/>
            <person name="Barry K."/>
            <person name="Miller A.N."/>
            <person name="Grigoriev I.V."/>
            <person name="Debuchy R."/>
            <person name="Gladieux P."/>
            <person name="Thoren M.H."/>
            <person name="Johannesson H."/>
        </authorList>
    </citation>
    <scope>NUCLEOTIDE SEQUENCE</scope>
    <source>
        <strain evidence="3">CBS 232.78</strain>
    </source>
</reference>
<proteinExistence type="predicted"/>
<evidence type="ECO:0000256" key="1">
    <source>
        <dbReference type="ARBA" id="ARBA00022729"/>
    </source>
</evidence>
<dbReference type="PANTHER" id="PTHR15462:SF8">
    <property type="entry name" value="SERINE PROTEASE"/>
    <property type="match status" value="1"/>
</dbReference>
<keyword evidence="1" id="KW-0732">Signal</keyword>
<accession>A0AAE0NQD5</accession>
<keyword evidence="4" id="KW-1185">Reference proteome</keyword>
<feature type="region of interest" description="Disordered" evidence="2">
    <location>
        <begin position="708"/>
        <end position="743"/>
    </location>
</feature>
<sequence length="755" mass="81027">MAHYGDMAGTWAIAGEVAHPRPESFFSTQSTWDSIFDPDERQRVDPHDWMDGGKYRSIVKLQIRYEGQSPDDSRYAIGTGWLIAPDTLVTAGSNVYDWYSNGETGLGKAVHIKAYIGYHGMKNINSPIVQTRLAKKVVTTGEWVSSGRLAGSRHRDIAMIQLDKPFTGNFRVFAYKKTPDSGDKRIGIVGYPADKTHSEERGAEMYEEYQNTSWNLEKGDENPLEMLRYRISTYGGQIGSPVLLKSFTNTAAIGTHVWDRGDWNLASTIGGPHGNDYDALLKALQSERSAVDQDIKLVKLTASSSTGGSGSGSDGFNASQRLPDFRPRAHSPDLSSEEAFFDVLKTVSMAVIGGGTAVTRGFAANGPLPKVVSPLLGPLGGPLAAIAGAALSTISWAAESQTSPVADHLSSAPAWSGTYEPSEGATERAILAEAALQTVLHMSIDSEVHEKVIRGMREKYTAFAPSVKIITPQLAPALIQSANQIAADGAFDEKNKQKILPARSLPDVESADLGSGGNNFLEMMLLQPSKPLGNDETGFFEELGSFLKKGLNIGKPILRDGAKKGIELLSGLYGTRNGYSDNSMSMAAAAETSSLSVPPGSNDDLKAAEVVVKRALLGEAALLALSELKGADLRTLEHENLKQSFSMDTEYEENFFDFFRVVVQKIGRGTVQKIGVGAVQKAVGLVVNDILPATVEVLAQQKLQDRANAMVESPASGGPRGPVKKPASIPHDELQEKPCHRGSACKAAPVKAIVP</sequence>
<dbReference type="SUPFAM" id="SSF50494">
    <property type="entry name" value="Trypsin-like serine proteases"/>
    <property type="match status" value="1"/>
</dbReference>
<feature type="compositionally biased region" description="Basic and acidic residues" evidence="2">
    <location>
        <begin position="730"/>
        <end position="739"/>
    </location>
</feature>
<dbReference type="InterPro" id="IPR043504">
    <property type="entry name" value="Peptidase_S1_PA_chymotrypsin"/>
</dbReference>
<dbReference type="PANTHER" id="PTHR15462">
    <property type="entry name" value="SERINE PROTEASE"/>
    <property type="match status" value="1"/>
</dbReference>
<dbReference type="Pfam" id="PF13365">
    <property type="entry name" value="Trypsin_2"/>
    <property type="match status" value="1"/>
</dbReference>
<dbReference type="EMBL" id="JAULSW010000004">
    <property type="protein sequence ID" value="KAK3385751.1"/>
    <property type="molecule type" value="Genomic_DNA"/>
</dbReference>
<dbReference type="AlphaFoldDB" id="A0AAE0NQD5"/>
<dbReference type="Proteomes" id="UP001285441">
    <property type="component" value="Unassembled WGS sequence"/>
</dbReference>
<dbReference type="Gene3D" id="2.40.10.10">
    <property type="entry name" value="Trypsin-like serine proteases"/>
    <property type="match status" value="2"/>
</dbReference>
<gene>
    <name evidence="3" type="ORF">B0H63DRAFT_187295</name>
</gene>